<dbReference type="Pfam" id="PF17853">
    <property type="entry name" value="GGDEF_2"/>
    <property type="match status" value="1"/>
</dbReference>
<dbReference type="InterPro" id="IPR009057">
    <property type="entry name" value="Homeodomain-like_sf"/>
</dbReference>
<dbReference type="SMART" id="SM00448">
    <property type="entry name" value="REC"/>
    <property type="match status" value="1"/>
</dbReference>
<dbReference type="Proteomes" id="UP000078454">
    <property type="component" value="Unassembled WGS sequence"/>
</dbReference>
<dbReference type="EMBL" id="LYPB01000044">
    <property type="protein sequence ID" value="OAS22694.1"/>
    <property type="molecule type" value="Genomic_DNA"/>
</dbReference>
<dbReference type="OrthoDB" id="9794370at2"/>
<feature type="domain" description="GGDEF" evidence="11">
    <location>
        <begin position="181"/>
        <end position="312"/>
    </location>
</feature>
<dbReference type="InterPro" id="IPR018062">
    <property type="entry name" value="HTH_AraC-typ_CS"/>
</dbReference>
<keyword evidence="7" id="KW-0804">Transcription</keyword>
<dbReference type="Pfam" id="PF00072">
    <property type="entry name" value="Response_reg"/>
    <property type="match status" value="1"/>
</dbReference>
<keyword evidence="5" id="KW-0805">Transcription regulation</keyword>
<dbReference type="PANTHER" id="PTHR42713:SF3">
    <property type="entry name" value="TRANSCRIPTIONAL REGULATORY PROTEIN HPTR"/>
    <property type="match status" value="1"/>
</dbReference>
<accession>A0A198AMC7</accession>
<evidence type="ECO:0000256" key="6">
    <source>
        <dbReference type="ARBA" id="ARBA00023125"/>
    </source>
</evidence>
<evidence type="ECO:0000256" key="2">
    <source>
        <dbReference type="ARBA" id="ARBA00022490"/>
    </source>
</evidence>
<evidence type="ECO:0000256" key="8">
    <source>
        <dbReference type="PROSITE-ProRule" id="PRU00169"/>
    </source>
</evidence>
<dbReference type="SUPFAM" id="SSF52172">
    <property type="entry name" value="CheY-like"/>
    <property type="match status" value="1"/>
</dbReference>
<feature type="domain" description="HTH araC/xylS-type" evidence="9">
    <location>
        <begin position="438"/>
        <end position="536"/>
    </location>
</feature>
<dbReference type="InterPro" id="IPR041522">
    <property type="entry name" value="CdaR_GGDEF"/>
</dbReference>
<evidence type="ECO:0000259" key="9">
    <source>
        <dbReference type="PROSITE" id="PS01124"/>
    </source>
</evidence>
<dbReference type="STRING" id="1850517.A8708_08650"/>
<dbReference type="GO" id="GO:0043565">
    <property type="term" value="F:sequence-specific DNA binding"/>
    <property type="evidence" value="ECO:0007669"/>
    <property type="project" value="InterPro"/>
</dbReference>
<sequence length="538" mass="61927">MYKLVIVDDEPTVRYGLSNYFDWKAYGIEVVGEADDGDVALEVIEREKPDLILTDVRMPNMDGIQMSNQLSERFPHIKIVFVSGHDDAEYLKSALKVKAVDYMFKPVNLSELEIVIERLVSTLNTEQQERKFIEDMQGKLIQSMPLLQEKFLMSLIREGVIYPSRVQDRIDFLHLNLPMEGAYWVIAIRIDDAREVAQTRSERDQQLLSYSVLNIVQELIERDIDGYVFENQIGEFVGILRMPQGEDQENLLFSLAEEVRESLHNYLKISVTIGVGERISKLASLPQSYLQAREAADQRWFLGKNQIISMDNLEQAEESVYRFDASQQERIVSSLKSADSMKVQEELAEMYNALSRNRADGMAYGRNISLQLLLLASRVLLELHVQKQDLESKENELLSKVFQQETLGALRSLVEAHLLHVCERIGEKRNGKSNNAIERTRAIIDKRYAENLQVGDIASEVFLSTTYLCLLFKQETGETINEYMTKVRVERAKALLKDPANKFYEVCYAVGYSDPSYFSKIFKKYTGYTPSSYREQVM</sequence>
<evidence type="ECO:0000259" key="10">
    <source>
        <dbReference type="PROSITE" id="PS50110"/>
    </source>
</evidence>
<dbReference type="Gene3D" id="3.40.50.2300">
    <property type="match status" value="1"/>
</dbReference>
<keyword evidence="6" id="KW-0238">DNA-binding</keyword>
<keyword evidence="13" id="KW-1185">Reference proteome</keyword>
<evidence type="ECO:0000256" key="1">
    <source>
        <dbReference type="ARBA" id="ARBA00004496"/>
    </source>
</evidence>
<evidence type="ECO:0000313" key="12">
    <source>
        <dbReference type="EMBL" id="OAS22694.1"/>
    </source>
</evidence>
<dbReference type="SMART" id="SM00342">
    <property type="entry name" value="HTH_ARAC"/>
    <property type="match status" value="1"/>
</dbReference>
<dbReference type="AlphaFoldDB" id="A0A198AMC7"/>
<reference evidence="12 13" key="1">
    <citation type="submission" date="2016-05" db="EMBL/GenBank/DDBJ databases">
        <title>Paenibacillus sp. 1ZS3-15 nov., isolated from the rhizosphere soil.</title>
        <authorList>
            <person name="Zhang X.X."/>
            <person name="Zhang J."/>
        </authorList>
    </citation>
    <scope>NUCLEOTIDE SEQUENCE [LARGE SCALE GENOMIC DNA]</scope>
    <source>
        <strain evidence="12 13">1ZS3-15</strain>
    </source>
</reference>
<dbReference type="InterPro" id="IPR051552">
    <property type="entry name" value="HptR"/>
</dbReference>
<evidence type="ECO:0000259" key="11">
    <source>
        <dbReference type="PROSITE" id="PS50887"/>
    </source>
</evidence>
<feature type="domain" description="Response regulatory" evidence="10">
    <location>
        <begin position="3"/>
        <end position="120"/>
    </location>
</feature>
<proteinExistence type="predicted"/>
<dbReference type="InterPro" id="IPR018060">
    <property type="entry name" value="HTH_AraC"/>
</dbReference>
<dbReference type="PROSITE" id="PS50887">
    <property type="entry name" value="GGDEF"/>
    <property type="match status" value="1"/>
</dbReference>
<dbReference type="RefSeq" id="WP_068662034.1">
    <property type="nucleotide sequence ID" value="NZ_LYPB01000044.1"/>
</dbReference>
<dbReference type="SUPFAM" id="SSF46689">
    <property type="entry name" value="Homeodomain-like"/>
    <property type="match status" value="2"/>
</dbReference>
<evidence type="ECO:0000256" key="7">
    <source>
        <dbReference type="ARBA" id="ARBA00023163"/>
    </source>
</evidence>
<evidence type="ECO:0000313" key="13">
    <source>
        <dbReference type="Proteomes" id="UP000078454"/>
    </source>
</evidence>
<dbReference type="PROSITE" id="PS50110">
    <property type="entry name" value="RESPONSE_REGULATORY"/>
    <property type="match status" value="1"/>
</dbReference>
<dbReference type="PANTHER" id="PTHR42713">
    <property type="entry name" value="HISTIDINE KINASE-RELATED"/>
    <property type="match status" value="1"/>
</dbReference>
<dbReference type="GO" id="GO:0003700">
    <property type="term" value="F:DNA-binding transcription factor activity"/>
    <property type="evidence" value="ECO:0007669"/>
    <property type="project" value="InterPro"/>
</dbReference>
<dbReference type="InterPro" id="IPR001789">
    <property type="entry name" value="Sig_transdc_resp-reg_receiver"/>
</dbReference>
<name>A0A198AMC7_9BACL</name>
<keyword evidence="3 8" id="KW-0597">Phosphoprotein</keyword>
<dbReference type="InterPro" id="IPR020449">
    <property type="entry name" value="Tscrpt_reg_AraC-type_HTH"/>
</dbReference>
<dbReference type="Pfam" id="PF12833">
    <property type="entry name" value="HTH_18"/>
    <property type="match status" value="1"/>
</dbReference>
<dbReference type="PRINTS" id="PR00032">
    <property type="entry name" value="HTHARAC"/>
</dbReference>
<organism evidence="12 13">
    <name type="scientific">Paenibacillus oryzisoli</name>
    <dbReference type="NCBI Taxonomy" id="1850517"/>
    <lineage>
        <taxon>Bacteria</taxon>
        <taxon>Bacillati</taxon>
        <taxon>Bacillota</taxon>
        <taxon>Bacilli</taxon>
        <taxon>Bacillales</taxon>
        <taxon>Paenibacillaceae</taxon>
        <taxon>Paenibacillus</taxon>
    </lineage>
</organism>
<dbReference type="CDD" id="cd17536">
    <property type="entry name" value="REC_YesN-like"/>
    <property type="match status" value="1"/>
</dbReference>
<dbReference type="InterPro" id="IPR011006">
    <property type="entry name" value="CheY-like_superfamily"/>
</dbReference>
<dbReference type="PROSITE" id="PS00041">
    <property type="entry name" value="HTH_ARAC_FAMILY_1"/>
    <property type="match status" value="1"/>
</dbReference>
<feature type="modified residue" description="4-aspartylphosphate" evidence="8">
    <location>
        <position position="55"/>
    </location>
</feature>
<protein>
    <submittedName>
        <fullName evidence="12">AraC family transcriptional regulator</fullName>
    </submittedName>
</protein>
<dbReference type="PROSITE" id="PS01124">
    <property type="entry name" value="HTH_ARAC_FAMILY_2"/>
    <property type="match status" value="1"/>
</dbReference>
<dbReference type="Gene3D" id="1.10.10.60">
    <property type="entry name" value="Homeodomain-like"/>
    <property type="match status" value="2"/>
</dbReference>
<gene>
    <name evidence="12" type="ORF">A8708_08650</name>
</gene>
<evidence type="ECO:0000256" key="5">
    <source>
        <dbReference type="ARBA" id="ARBA00023015"/>
    </source>
</evidence>
<dbReference type="InterPro" id="IPR000160">
    <property type="entry name" value="GGDEF_dom"/>
</dbReference>
<comment type="subcellular location">
    <subcellularLocation>
        <location evidence="1">Cytoplasm</location>
    </subcellularLocation>
</comment>
<evidence type="ECO:0000256" key="4">
    <source>
        <dbReference type="ARBA" id="ARBA00023012"/>
    </source>
</evidence>
<keyword evidence="4" id="KW-0902">Two-component regulatory system</keyword>
<keyword evidence="2" id="KW-0963">Cytoplasm</keyword>
<evidence type="ECO:0000256" key="3">
    <source>
        <dbReference type="ARBA" id="ARBA00022553"/>
    </source>
</evidence>
<dbReference type="GO" id="GO:0005737">
    <property type="term" value="C:cytoplasm"/>
    <property type="evidence" value="ECO:0007669"/>
    <property type="project" value="UniProtKB-SubCell"/>
</dbReference>
<comment type="caution">
    <text evidence="12">The sequence shown here is derived from an EMBL/GenBank/DDBJ whole genome shotgun (WGS) entry which is preliminary data.</text>
</comment>
<dbReference type="GO" id="GO:0000160">
    <property type="term" value="P:phosphorelay signal transduction system"/>
    <property type="evidence" value="ECO:0007669"/>
    <property type="project" value="UniProtKB-KW"/>
</dbReference>